<dbReference type="EMBL" id="JRYR02000002">
    <property type="protein sequence ID" value="OHX64808.1"/>
    <property type="molecule type" value="Genomic_DNA"/>
</dbReference>
<keyword evidence="3" id="KW-1185">Reference proteome</keyword>
<organism evidence="2 3">
    <name type="scientific">Flammeovirga pacifica</name>
    <dbReference type="NCBI Taxonomy" id="915059"/>
    <lineage>
        <taxon>Bacteria</taxon>
        <taxon>Pseudomonadati</taxon>
        <taxon>Bacteroidota</taxon>
        <taxon>Cytophagia</taxon>
        <taxon>Cytophagales</taxon>
        <taxon>Flammeovirgaceae</taxon>
        <taxon>Flammeovirga</taxon>
    </lineage>
</organism>
<evidence type="ECO:0000313" key="3">
    <source>
        <dbReference type="Proteomes" id="UP000179797"/>
    </source>
</evidence>
<evidence type="ECO:0000259" key="1">
    <source>
        <dbReference type="Pfam" id="PF17829"/>
    </source>
</evidence>
<dbReference type="Gene3D" id="2.60.120.1620">
    <property type="match status" value="1"/>
</dbReference>
<dbReference type="AlphaFoldDB" id="A0A1S1YUU9"/>
<dbReference type="InterPro" id="IPR041437">
    <property type="entry name" value="GH115_C"/>
</dbReference>
<reference evidence="2 3" key="1">
    <citation type="journal article" date="2012" name="Int. J. Syst. Evol. Microbiol.">
        <title>Flammeovirga pacifica sp. nov., isolated from deep-sea sediment.</title>
        <authorList>
            <person name="Xu H."/>
            <person name="Fu Y."/>
            <person name="Yang N."/>
            <person name="Ding Z."/>
            <person name="Lai Q."/>
            <person name="Zeng R."/>
        </authorList>
    </citation>
    <scope>NUCLEOTIDE SEQUENCE [LARGE SCALE GENOMIC DNA]</scope>
    <source>
        <strain evidence="3">DSM 24597 / LMG 26175 / WPAGA1</strain>
    </source>
</reference>
<proteinExistence type="predicted"/>
<dbReference type="Pfam" id="PF17829">
    <property type="entry name" value="GH115_C"/>
    <property type="match status" value="1"/>
</dbReference>
<protein>
    <recommendedName>
        <fullName evidence="1">Gylcosyl hydrolase 115 C-terminal domain-containing protein</fullName>
    </recommendedName>
</protein>
<feature type="domain" description="Gylcosyl hydrolase 115 C-terminal" evidence="1">
    <location>
        <begin position="1"/>
        <end position="182"/>
    </location>
</feature>
<gene>
    <name evidence="2" type="ORF">NH26_23125</name>
</gene>
<dbReference type="STRING" id="915059.NH26_23125"/>
<sequence>MERDGVVAVEAEHFNKQTKSEVREWFVSDKLGENDLVQKSLTEASNKDFIQIMPDTRVTHDDEVVRGENFTNKPGQLGILHYKVRFNETGRFYVWVRAFSTGSEDNGLHVGLDEDWPESGKKMQWCEGRNEWTWASKQRTKEEHCGIPYKIYVDVKTKGLHEVKFSMREDGFRFDKFLMTKDSLYIPQGKDIKERVARSK</sequence>
<comment type="caution">
    <text evidence="2">The sequence shown here is derived from an EMBL/GenBank/DDBJ whole genome shotgun (WGS) entry which is preliminary data.</text>
</comment>
<name>A0A1S1YUU9_FLAPC</name>
<accession>A0A1S1YUU9</accession>
<dbReference type="Proteomes" id="UP000179797">
    <property type="component" value="Unassembled WGS sequence"/>
</dbReference>
<evidence type="ECO:0000313" key="2">
    <source>
        <dbReference type="EMBL" id="OHX64808.1"/>
    </source>
</evidence>